<proteinExistence type="predicted"/>
<feature type="signal peptide" evidence="2">
    <location>
        <begin position="1"/>
        <end position="19"/>
    </location>
</feature>
<keyword evidence="1" id="KW-0812">Transmembrane</keyword>
<evidence type="ECO:0000256" key="2">
    <source>
        <dbReference type="SAM" id="SignalP"/>
    </source>
</evidence>
<feature type="transmembrane region" description="Helical" evidence="1">
    <location>
        <begin position="33"/>
        <end position="56"/>
    </location>
</feature>
<organism evidence="3 4">
    <name type="scientific">Phakopsora pachyrhizi</name>
    <name type="common">Asian soybean rust disease fungus</name>
    <dbReference type="NCBI Taxonomy" id="170000"/>
    <lineage>
        <taxon>Eukaryota</taxon>
        <taxon>Fungi</taxon>
        <taxon>Dikarya</taxon>
        <taxon>Basidiomycota</taxon>
        <taxon>Pucciniomycotina</taxon>
        <taxon>Pucciniomycetes</taxon>
        <taxon>Pucciniales</taxon>
        <taxon>Phakopsoraceae</taxon>
        <taxon>Phakopsora</taxon>
    </lineage>
</organism>
<dbReference type="AlphaFoldDB" id="A0AAV0BF18"/>
<feature type="transmembrane region" description="Helical" evidence="1">
    <location>
        <begin position="167"/>
        <end position="196"/>
    </location>
</feature>
<dbReference type="PANTHER" id="PTHR35872">
    <property type="entry name" value="INTEGRAL MEMBRANE PROTEIN (AFU_ORTHOLOGUE AFUA_5G07110)"/>
    <property type="match status" value="1"/>
</dbReference>
<protein>
    <submittedName>
        <fullName evidence="3">Expressed protein</fullName>
    </submittedName>
</protein>
<dbReference type="Proteomes" id="UP001153365">
    <property type="component" value="Unassembled WGS sequence"/>
</dbReference>
<evidence type="ECO:0000313" key="3">
    <source>
        <dbReference type="EMBL" id="CAH7684822.1"/>
    </source>
</evidence>
<keyword evidence="4" id="KW-1185">Reference proteome</keyword>
<accession>A0AAV0BF18</accession>
<keyword evidence="1" id="KW-1133">Transmembrane helix</keyword>
<gene>
    <name evidence="3" type="ORF">PPACK8108_LOCUS19249</name>
</gene>
<evidence type="ECO:0000256" key="1">
    <source>
        <dbReference type="SAM" id="Phobius"/>
    </source>
</evidence>
<keyword evidence="1" id="KW-0472">Membrane</keyword>
<dbReference type="EMBL" id="CALTRL010005688">
    <property type="protein sequence ID" value="CAH7684822.1"/>
    <property type="molecule type" value="Genomic_DNA"/>
</dbReference>
<comment type="caution">
    <text evidence="3">The sequence shown here is derived from an EMBL/GenBank/DDBJ whole genome shotgun (WGS) entry which is preliminary data.</text>
</comment>
<keyword evidence="2" id="KW-0732">Signal</keyword>
<evidence type="ECO:0000313" key="4">
    <source>
        <dbReference type="Proteomes" id="UP001153365"/>
    </source>
</evidence>
<dbReference type="PANTHER" id="PTHR35872:SF2">
    <property type="entry name" value="INTEGRAL MEMBRANE PROTEIN (AFU_ORTHOLOGUE AFUA_5G07110)"/>
    <property type="match status" value="1"/>
</dbReference>
<name>A0AAV0BF18_PHAPC</name>
<feature type="transmembrane region" description="Helical" evidence="1">
    <location>
        <begin position="202"/>
        <end position="227"/>
    </location>
</feature>
<reference evidence="3" key="1">
    <citation type="submission" date="2022-06" db="EMBL/GenBank/DDBJ databases">
        <authorList>
            <consortium name="SYNGENTA / RWTH Aachen University"/>
        </authorList>
    </citation>
    <scope>NUCLEOTIDE SEQUENCE</scope>
</reference>
<sequence length="288" mass="32440">MQSCWIFFHHLLFLPRIWGRCYGAIKFNDMNQFGLAVEICGQVLNSLGAIFGLGLLPSRLGNFKSILIMAGYSIKIRSSRAAFLLKANPSTDLKKIDKNDLLEVLSAYYEFKIERLEAGIDQDEINIEDQVMILNEIELFRVKKAIEALTRRLSWYKSQPSETHHAFPIFGALFIIILSLINSIANCVLCYFMWTYSASKRPIIAILICGAILVLTGISSAALVGFLNIKTKKKAIKTQGGIIPKQKEEDEDIVEKYKGDEGNSKKYIIMPKDERATNLVGSLRTGKH</sequence>
<feature type="chain" id="PRO_5043863511" evidence="2">
    <location>
        <begin position="20"/>
        <end position="288"/>
    </location>
</feature>